<dbReference type="GO" id="GO:0006508">
    <property type="term" value="P:proteolysis"/>
    <property type="evidence" value="ECO:0007669"/>
    <property type="project" value="UniProtKB-KW"/>
</dbReference>
<evidence type="ECO:0000256" key="9">
    <source>
        <dbReference type="ARBA" id="ARBA00022786"/>
    </source>
</evidence>
<evidence type="ECO:0000256" key="13">
    <source>
        <dbReference type="ARBA" id="ARBA00035173"/>
    </source>
</evidence>
<dbReference type="PROSITE" id="PS00973">
    <property type="entry name" value="USP_2"/>
    <property type="match status" value="1"/>
</dbReference>
<name>A0ABD3UT17_SINWO</name>
<keyword evidence="9" id="KW-0833">Ubl conjugation pathway</keyword>
<feature type="region of interest" description="Disordered" evidence="14">
    <location>
        <begin position="431"/>
        <end position="457"/>
    </location>
</feature>
<evidence type="ECO:0000256" key="7">
    <source>
        <dbReference type="ARBA" id="ARBA00022670"/>
    </source>
</evidence>
<dbReference type="Gene3D" id="3.10.20.90">
    <property type="entry name" value="Phosphatidylinositol 3-kinase Catalytic Subunit, Chain A, domain 1"/>
    <property type="match status" value="1"/>
</dbReference>
<dbReference type="InterPro" id="IPR029071">
    <property type="entry name" value="Ubiquitin-like_domsf"/>
</dbReference>
<evidence type="ECO:0000313" key="19">
    <source>
        <dbReference type="Proteomes" id="UP001634394"/>
    </source>
</evidence>
<evidence type="ECO:0000256" key="3">
    <source>
        <dbReference type="ARBA" id="ARBA00004496"/>
    </source>
</evidence>
<evidence type="ECO:0000259" key="17">
    <source>
        <dbReference type="PROSITE" id="PS51283"/>
    </source>
</evidence>
<evidence type="ECO:0000259" key="16">
    <source>
        <dbReference type="PROSITE" id="PS50235"/>
    </source>
</evidence>
<dbReference type="EMBL" id="JBJQND010000015">
    <property type="protein sequence ID" value="KAL3852210.1"/>
    <property type="molecule type" value="Genomic_DNA"/>
</dbReference>
<sequence length="1043" mass="120184">MMPPKQQLDKSAWGWAETTDPSAITDQHIKKAYHLDLKPCKLSSCKRNCKGNPFCLNSIGERVWFGEIDDRNWHDVDDPESERRKNGMFVGLKNLGATCYVNTFLQLWFHNHNVRKAIYQWRDPDFNKSSSEEWSPNTICDHLQVIFAMLELSKRRYIDPSGFINYLGLDAGQQQDAQEFSKLFLSLLEESLERNAASTGTNIVPYQFQGKYAYVTKCSKCNNMSDCVSQFYELDLSIRGHKTLEDAINGFLEEEKLEGDNQYMCTVCQSKQNATRTIQLKSLPPVLNLQLLRFVFEKEAGHKKKLNSFIQFPDVLDMGNFTKDGKSALYDLSAVLIHRGPSAFSGHYIAHIKDQSSQAWFKFNDQEIEKMKGRNLQLGNEDDPQEAKQLKGTRTPKGYHSSRNAYMLVYIKKDAENRAENGDQFTSYVAHQREKGKTQDQGDSKDRKSPSQDIQFLPPHVLNYVEQDNKKFEMWIDELVTMREKSIEKGKEKQENIKSIFSEMVCDSDNKIFEFISHQWLTKWLSNPSKAGPIDNKPYLCKHGKVDPDAASKLKCITEKGADYLYEKFGGGPRMQGENLLCELCVRKKCCIIRTKQKIAEDEKLISSSMKFNFDDQPCYWIGKSSFRSWKRLALENLGDYEKSWSKDLLEEDFDQNENSNYSQQSTEHTLKFNEDLLCEGHLKLGPDESNRRLIPELVWLKLKMYFPGCPEFTRDAALCEKCLNINFEEQRVKEKNKATAQEQKSALLDLFHDRKRPTLLKTDEQLFVVNSDFVYSWRRFVRDTGNKELVSDVLNYSLICEHAKFLYPPHPDGRLALDDRVVYLYAGEWQVLQSFFSVDVEISLLLLKDEAGVETVICHPEACEECVTNRLEQEEKNKFHYKDGIIYIRKVAKGSEISSHGDDSVSEDPDFQQSRKRKDSFDSTEGLPDKIPKLDTAEVRKSQRRRKVRGEKELKVSSDQTLKDLKIQVMKLFSVPPFDQNLSLNGIPLVENSETLSSLQIMPGSVIMLKADEPVEDPMLLEDIYAASDHQESGFKGTSLSR</sequence>
<comment type="similarity">
    <text evidence="4">Belongs to the peptidase C19 family.</text>
</comment>
<dbReference type="InterPro" id="IPR033841">
    <property type="entry name" value="Pep_USP48"/>
</dbReference>
<organism evidence="18 19">
    <name type="scientific">Sinanodonta woodiana</name>
    <name type="common">Chinese pond mussel</name>
    <name type="synonym">Anodonta woodiana</name>
    <dbReference type="NCBI Taxonomy" id="1069815"/>
    <lineage>
        <taxon>Eukaryota</taxon>
        <taxon>Metazoa</taxon>
        <taxon>Spiralia</taxon>
        <taxon>Lophotrochozoa</taxon>
        <taxon>Mollusca</taxon>
        <taxon>Bivalvia</taxon>
        <taxon>Autobranchia</taxon>
        <taxon>Heteroconchia</taxon>
        <taxon>Palaeoheterodonta</taxon>
        <taxon>Unionida</taxon>
        <taxon>Unionoidea</taxon>
        <taxon>Unionidae</taxon>
        <taxon>Unioninae</taxon>
        <taxon>Sinanodonta</taxon>
    </lineage>
</organism>
<evidence type="ECO:0000313" key="18">
    <source>
        <dbReference type="EMBL" id="KAL3852210.1"/>
    </source>
</evidence>
<dbReference type="SUPFAM" id="SSF54236">
    <property type="entry name" value="Ubiquitin-like"/>
    <property type="match status" value="1"/>
</dbReference>
<dbReference type="SUPFAM" id="SSF143791">
    <property type="entry name" value="DUSP-like"/>
    <property type="match status" value="1"/>
</dbReference>
<dbReference type="GO" id="GO:0005634">
    <property type="term" value="C:nucleus"/>
    <property type="evidence" value="ECO:0007669"/>
    <property type="project" value="UniProtKB-SubCell"/>
</dbReference>
<dbReference type="CDD" id="cd01795">
    <property type="entry name" value="Ubl_USP48"/>
    <property type="match status" value="1"/>
</dbReference>
<dbReference type="InterPro" id="IPR050164">
    <property type="entry name" value="Peptidase_C19"/>
</dbReference>
<dbReference type="GO" id="GO:0005737">
    <property type="term" value="C:cytoplasm"/>
    <property type="evidence" value="ECO:0007669"/>
    <property type="project" value="UniProtKB-SubCell"/>
</dbReference>
<feature type="compositionally biased region" description="Basic and acidic residues" evidence="14">
    <location>
        <begin position="928"/>
        <end position="942"/>
    </location>
</feature>
<evidence type="ECO:0000256" key="2">
    <source>
        <dbReference type="ARBA" id="ARBA00004123"/>
    </source>
</evidence>
<feature type="compositionally biased region" description="Basic and acidic residues" evidence="14">
    <location>
        <begin position="431"/>
        <end position="450"/>
    </location>
</feature>
<keyword evidence="19" id="KW-1185">Reference proteome</keyword>
<evidence type="ECO:0000256" key="8">
    <source>
        <dbReference type="ARBA" id="ARBA00022737"/>
    </source>
</evidence>
<dbReference type="InterPro" id="IPR000626">
    <property type="entry name" value="Ubiquitin-like_dom"/>
</dbReference>
<dbReference type="CDD" id="cd02668">
    <property type="entry name" value="Peptidase_C19L"/>
    <property type="match status" value="1"/>
</dbReference>
<dbReference type="FunFam" id="3.90.70.10:FF:000029">
    <property type="entry name" value="ubiquitin carboxyl-terminal hydrolase 48 isoform X1"/>
    <property type="match status" value="1"/>
</dbReference>
<dbReference type="GO" id="GO:0004843">
    <property type="term" value="F:cysteine-type deubiquitinase activity"/>
    <property type="evidence" value="ECO:0007669"/>
    <property type="project" value="UniProtKB-EC"/>
</dbReference>
<dbReference type="Pfam" id="PF00443">
    <property type="entry name" value="UCH"/>
    <property type="match status" value="1"/>
</dbReference>
<dbReference type="AlphaFoldDB" id="A0ABD3UT17"/>
<evidence type="ECO:0000256" key="12">
    <source>
        <dbReference type="ARBA" id="ARBA00023242"/>
    </source>
</evidence>
<keyword evidence="12" id="KW-0539">Nucleus</keyword>
<comment type="subcellular location">
    <subcellularLocation>
        <location evidence="3">Cytoplasm</location>
    </subcellularLocation>
    <subcellularLocation>
        <location evidence="2">Nucleus</location>
    </subcellularLocation>
</comment>
<evidence type="ECO:0000259" key="15">
    <source>
        <dbReference type="PROSITE" id="PS50053"/>
    </source>
</evidence>
<dbReference type="InterPro" id="IPR035927">
    <property type="entry name" value="DUSP-like_sf"/>
</dbReference>
<keyword evidence="6" id="KW-0963">Cytoplasm</keyword>
<dbReference type="EC" id="3.4.19.12" evidence="5"/>
<comment type="catalytic activity">
    <reaction evidence="1">
        <text>Thiol-dependent hydrolysis of ester, thioester, amide, peptide and isopeptide bonds formed by the C-terminal Gly of ubiquitin (a 76-residue protein attached to proteins as an intracellular targeting signal).</text>
        <dbReference type="EC" id="3.4.19.12"/>
    </reaction>
</comment>
<dbReference type="InterPro" id="IPR028889">
    <property type="entry name" value="USP"/>
</dbReference>
<dbReference type="InterPro" id="IPR018200">
    <property type="entry name" value="USP_CS"/>
</dbReference>
<gene>
    <name evidence="18" type="ORF">ACJMK2_015882</name>
</gene>
<evidence type="ECO:0000256" key="11">
    <source>
        <dbReference type="ARBA" id="ARBA00022807"/>
    </source>
</evidence>
<dbReference type="PROSITE" id="PS51283">
    <property type="entry name" value="DUSP"/>
    <property type="match status" value="1"/>
</dbReference>
<dbReference type="PROSITE" id="PS50235">
    <property type="entry name" value="USP_3"/>
    <property type="match status" value="1"/>
</dbReference>
<dbReference type="InterPro" id="IPR044743">
    <property type="entry name" value="Ubl_USP48"/>
</dbReference>
<accession>A0ABD3UT17</accession>
<evidence type="ECO:0000256" key="4">
    <source>
        <dbReference type="ARBA" id="ARBA00009085"/>
    </source>
</evidence>
<evidence type="ECO:0000256" key="5">
    <source>
        <dbReference type="ARBA" id="ARBA00012759"/>
    </source>
</evidence>
<dbReference type="SUPFAM" id="SSF54001">
    <property type="entry name" value="Cysteine proteinases"/>
    <property type="match status" value="1"/>
</dbReference>
<dbReference type="InterPro" id="IPR006615">
    <property type="entry name" value="Pept_C19_DUSP"/>
</dbReference>
<evidence type="ECO:0000256" key="10">
    <source>
        <dbReference type="ARBA" id="ARBA00022801"/>
    </source>
</evidence>
<dbReference type="InterPro" id="IPR001394">
    <property type="entry name" value="Peptidase_C19_UCH"/>
</dbReference>
<dbReference type="Proteomes" id="UP001634394">
    <property type="component" value="Unassembled WGS sequence"/>
</dbReference>
<feature type="region of interest" description="Disordered" evidence="14">
    <location>
        <begin position="899"/>
        <end position="956"/>
    </location>
</feature>
<proteinExistence type="inferred from homology"/>
<dbReference type="InterPro" id="IPR038765">
    <property type="entry name" value="Papain-like_cys_pep_sf"/>
</dbReference>
<feature type="domain" description="Ubiquitin-like" evidence="15">
    <location>
        <begin position="954"/>
        <end position="1010"/>
    </location>
</feature>
<keyword evidence="8" id="KW-0677">Repeat</keyword>
<reference evidence="18 19" key="1">
    <citation type="submission" date="2024-11" db="EMBL/GenBank/DDBJ databases">
        <title>Chromosome-level genome assembly of the freshwater bivalve Anodonta woodiana.</title>
        <authorList>
            <person name="Chen X."/>
        </authorList>
    </citation>
    <scope>NUCLEOTIDE SEQUENCE [LARGE SCALE GENOMIC DNA]</scope>
    <source>
        <strain evidence="18">MN2024</strain>
        <tissue evidence="18">Gills</tissue>
    </source>
</reference>
<keyword evidence="11" id="KW-0788">Thiol protease</keyword>
<feature type="domain" description="DUSP" evidence="17">
    <location>
        <begin position="488"/>
        <end position="581"/>
    </location>
</feature>
<evidence type="ECO:0000256" key="1">
    <source>
        <dbReference type="ARBA" id="ARBA00000707"/>
    </source>
</evidence>
<dbReference type="Pfam" id="PF00240">
    <property type="entry name" value="ubiquitin"/>
    <property type="match status" value="1"/>
</dbReference>
<comment type="caution">
    <text evidence="18">The sequence shown here is derived from an EMBL/GenBank/DDBJ whole genome shotgun (WGS) entry which is preliminary data.</text>
</comment>
<protein>
    <recommendedName>
        <fullName evidence="13">Ubiquitin carboxyl-terminal hydrolase 48</fullName>
        <ecNumber evidence="5">3.4.19.12</ecNumber>
    </recommendedName>
</protein>
<dbReference type="Pfam" id="PF06337">
    <property type="entry name" value="DUSP"/>
    <property type="match status" value="1"/>
</dbReference>
<keyword evidence="7" id="KW-0645">Protease</keyword>
<feature type="region of interest" description="Disordered" evidence="14">
    <location>
        <begin position="374"/>
        <end position="399"/>
    </location>
</feature>
<dbReference type="Gene3D" id="3.90.70.10">
    <property type="entry name" value="Cysteine proteinases"/>
    <property type="match status" value="1"/>
</dbReference>
<dbReference type="PANTHER" id="PTHR24006:SF722">
    <property type="entry name" value="UBIQUITIN CARBOXYL-TERMINAL HYDROLASE 48"/>
    <property type="match status" value="1"/>
</dbReference>
<dbReference type="PROSITE" id="PS50053">
    <property type="entry name" value="UBIQUITIN_2"/>
    <property type="match status" value="1"/>
</dbReference>
<evidence type="ECO:0000256" key="6">
    <source>
        <dbReference type="ARBA" id="ARBA00022490"/>
    </source>
</evidence>
<keyword evidence="10" id="KW-0378">Hydrolase</keyword>
<evidence type="ECO:0000256" key="14">
    <source>
        <dbReference type="SAM" id="MobiDB-lite"/>
    </source>
</evidence>
<dbReference type="PANTHER" id="PTHR24006">
    <property type="entry name" value="UBIQUITIN CARBOXYL-TERMINAL HYDROLASE"/>
    <property type="match status" value="1"/>
</dbReference>
<feature type="domain" description="USP" evidence="16">
    <location>
        <begin position="90"/>
        <end position="413"/>
    </location>
</feature>